<dbReference type="SUPFAM" id="SSF51735">
    <property type="entry name" value="NAD(P)-binding Rossmann-fold domains"/>
    <property type="match status" value="1"/>
</dbReference>
<keyword evidence="2" id="KW-0560">Oxidoreductase</keyword>
<feature type="active site" evidence="4">
    <location>
        <position position="168"/>
    </location>
</feature>
<keyword evidence="8" id="KW-1185">Reference proteome</keyword>
<proteinExistence type="inferred from homology"/>
<dbReference type="Gene3D" id="3.40.50.720">
    <property type="entry name" value="NAD(P)-binding Rossmann-like Domain"/>
    <property type="match status" value="1"/>
</dbReference>
<evidence type="ECO:0000256" key="2">
    <source>
        <dbReference type="ARBA" id="ARBA00023002"/>
    </source>
</evidence>
<dbReference type="KEGG" id="psai:C3B54_111253"/>
<dbReference type="InterPro" id="IPR051265">
    <property type="entry name" value="HIBADH-related_NP60_sf"/>
</dbReference>
<dbReference type="EMBL" id="CP026923">
    <property type="protein sequence ID" value="AVG24203.1"/>
    <property type="molecule type" value="Genomic_DNA"/>
</dbReference>
<dbReference type="RefSeq" id="WP_104913715.1">
    <property type="nucleotide sequence ID" value="NZ_CP026923.1"/>
</dbReference>
<protein>
    <submittedName>
        <fullName evidence="7">Oxidoreductase</fullName>
    </submittedName>
</protein>
<dbReference type="InterPro" id="IPR015815">
    <property type="entry name" value="HIBADH-related"/>
</dbReference>
<dbReference type="PIRSF" id="PIRSF000103">
    <property type="entry name" value="HIBADH"/>
    <property type="match status" value="1"/>
</dbReference>
<dbReference type="Proteomes" id="UP000243077">
    <property type="component" value="Chromosome"/>
</dbReference>
<dbReference type="OrthoDB" id="3185659at2"/>
<reference evidence="7 8" key="1">
    <citation type="submission" date="2018-02" db="EMBL/GenBank/DDBJ databases">
        <title>Complete genome of the streamlined marine actinobacterium Pontimonas salivibrio CL-TW6 adapted to coastal planktonic lifestype.</title>
        <authorList>
            <person name="Cho B.C."/>
            <person name="Hardies S.C."/>
            <person name="Jang G.I."/>
            <person name="Hwang C.Y."/>
        </authorList>
    </citation>
    <scope>NUCLEOTIDE SEQUENCE [LARGE SCALE GENOMIC DNA]</scope>
    <source>
        <strain evidence="7 8">CL-TW6</strain>
    </source>
</reference>
<dbReference type="InterPro" id="IPR008927">
    <property type="entry name" value="6-PGluconate_DH-like_C_sf"/>
</dbReference>
<sequence>MAQIGFIGMGTMGQGMALNLAKAGHTVKTWNRTPFDSRALGAEPAATMAEAMSGADYVMYCLGDDRAVEDVVFGPEGVLANVESSQVVIDLSTIDPETSAKESAAFAEKGVKFLDAPVFGSKGETNAGGLWIVVGGPREVFESAAEVLDPISETTHYMGESGSGAKMKLVGNLIVAAQLEALGESLTLAKKAGLNLVDVLGVLKVTDFKSPIFDGVGAAVVAGDYSPSFALKWMLKDANLVVAFAERLGAPVPATRSTRTTIEKAIAEGWGEENASALIKALSKEGGVDLAS</sequence>
<evidence type="ECO:0000256" key="1">
    <source>
        <dbReference type="ARBA" id="ARBA00009080"/>
    </source>
</evidence>
<organism evidence="7 8">
    <name type="scientific">Pontimonas salivibrio</name>
    <dbReference type="NCBI Taxonomy" id="1159327"/>
    <lineage>
        <taxon>Bacteria</taxon>
        <taxon>Bacillati</taxon>
        <taxon>Actinomycetota</taxon>
        <taxon>Actinomycetes</taxon>
        <taxon>Micrococcales</taxon>
        <taxon>Microbacteriaceae</taxon>
        <taxon>Pontimonas</taxon>
    </lineage>
</organism>
<evidence type="ECO:0000259" key="6">
    <source>
        <dbReference type="Pfam" id="PF14833"/>
    </source>
</evidence>
<dbReference type="Gene3D" id="1.10.1040.10">
    <property type="entry name" value="N-(1-d-carboxylethyl)-l-norvaline Dehydrogenase, domain 2"/>
    <property type="match status" value="1"/>
</dbReference>
<dbReference type="GO" id="GO:0016491">
    <property type="term" value="F:oxidoreductase activity"/>
    <property type="evidence" value="ECO:0007669"/>
    <property type="project" value="UniProtKB-KW"/>
</dbReference>
<dbReference type="InterPro" id="IPR036291">
    <property type="entry name" value="NAD(P)-bd_dom_sf"/>
</dbReference>
<accession>A0A2L2BRA0</accession>
<dbReference type="SUPFAM" id="SSF48179">
    <property type="entry name" value="6-phosphogluconate dehydrogenase C-terminal domain-like"/>
    <property type="match status" value="1"/>
</dbReference>
<dbReference type="PANTHER" id="PTHR43580">
    <property type="entry name" value="OXIDOREDUCTASE GLYR1-RELATED"/>
    <property type="match status" value="1"/>
</dbReference>
<gene>
    <name evidence="7" type="ORF">C3B54_111253</name>
</gene>
<evidence type="ECO:0000256" key="4">
    <source>
        <dbReference type="PIRSR" id="PIRSR000103-1"/>
    </source>
</evidence>
<feature type="domain" description="6-phosphogluconate dehydrogenase NADP-binding" evidence="5">
    <location>
        <begin position="3"/>
        <end position="159"/>
    </location>
</feature>
<keyword evidence="3" id="KW-0520">NAD</keyword>
<name>A0A2L2BRA0_9MICO</name>
<comment type="similarity">
    <text evidence="1">Belongs to the HIBADH-related family.</text>
</comment>
<evidence type="ECO:0000313" key="7">
    <source>
        <dbReference type="EMBL" id="AVG24203.1"/>
    </source>
</evidence>
<evidence type="ECO:0000259" key="5">
    <source>
        <dbReference type="Pfam" id="PF03446"/>
    </source>
</evidence>
<dbReference type="InterPro" id="IPR029154">
    <property type="entry name" value="HIBADH-like_NADP-bd"/>
</dbReference>
<feature type="domain" description="3-hydroxyisobutyrate dehydrogenase-like NAD-binding" evidence="6">
    <location>
        <begin position="162"/>
        <end position="282"/>
    </location>
</feature>
<dbReference type="Pfam" id="PF03446">
    <property type="entry name" value="NAD_binding_2"/>
    <property type="match status" value="1"/>
</dbReference>
<dbReference type="AlphaFoldDB" id="A0A2L2BRA0"/>
<dbReference type="GO" id="GO:0050661">
    <property type="term" value="F:NADP binding"/>
    <property type="evidence" value="ECO:0007669"/>
    <property type="project" value="InterPro"/>
</dbReference>
<dbReference type="Pfam" id="PF14833">
    <property type="entry name" value="NAD_binding_11"/>
    <property type="match status" value="1"/>
</dbReference>
<dbReference type="InterPro" id="IPR013328">
    <property type="entry name" value="6PGD_dom2"/>
</dbReference>
<evidence type="ECO:0000256" key="3">
    <source>
        <dbReference type="ARBA" id="ARBA00023027"/>
    </source>
</evidence>
<dbReference type="InterPro" id="IPR006115">
    <property type="entry name" value="6PGDH_NADP-bd"/>
</dbReference>
<dbReference type="GO" id="GO:0051287">
    <property type="term" value="F:NAD binding"/>
    <property type="evidence" value="ECO:0007669"/>
    <property type="project" value="InterPro"/>
</dbReference>
<dbReference type="PANTHER" id="PTHR43580:SF2">
    <property type="entry name" value="CYTOKINE-LIKE NUCLEAR FACTOR N-PAC"/>
    <property type="match status" value="1"/>
</dbReference>
<evidence type="ECO:0000313" key="8">
    <source>
        <dbReference type="Proteomes" id="UP000243077"/>
    </source>
</evidence>